<keyword evidence="4" id="KW-0862">Zinc</keyword>
<keyword evidence="1" id="KW-0479">Metal-binding</keyword>
<feature type="region of interest" description="Disordered" evidence="6">
    <location>
        <begin position="1"/>
        <end position="54"/>
    </location>
</feature>
<dbReference type="GO" id="GO:0008270">
    <property type="term" value="F:zinc ion binding"/>
    <property type="evidence" value="ECO:0007669"/>
    <property type="project" value="UniProtKB-KW"/>
</dbReference>
<feature type="region of interest" description="Disordered" evidence="6">
    <location>
        <begin position="85"/>
        <end position="141"/>
    </location>
</feature>
<dbReference type="AlphaFoldDB" id="A0A8C5J4Y3"/>
<keyword evidence="2" id="KW-0677">Repeat</keyword>
<evidence type="ECO:0000256" key="3">
    <source>
        <dbReference type="ARBA" id="ARBA00022771"/>
    </source>
</evidence>
<dbReference type="PROSITE" id="PS50157">
    <property type="entry name" value="ZINC_FINGER_C2H2_2"/>
    <property type="match status" value="1"/>
</dbReference>
<name>A0A8C5J4Y3_JUNHY</name>
<dbReference type="SMART" id="SM00355">
    <property type="entry name" value="ZnF_C2H2"/>
    <property type="match status" value="1"/>
</dbReference>
<organism evidence="8 9">
    <name type="scientific">Junco hyemalis</name>
    <name type="common">Dark-eyed junco</name>
    <dbReference type="NCBI Taxonomy" id="40217"/>
    <lineage>
        <taxon>Eukaryota</taxon>
        <taxon>Metazoa</taxon>
        <taxon>Chordata</taxon>
        <taxon>Craniata</taxon>
        <taxon>Vertebrata</taxon>
        <taxon>Euteleostomi</taxon>
        <taxon>Archelosauria</taxon>
        <taxon>Archosauria</taxon>
        <taxon>Dinosauria</taxon>
        <taxon>Saurischia</taxon>
        <taxon>Theropoda</taxon>
        <taxon>Coelurosauria</taxon>
        <taxon>Aves</taxon>
        <taxon>Neognathae</taxon>
        <taxon>Neoaves</taxon>
        <taxon>Telluraves</taxon>
        <taxon>Australaves</taxon>
        <taxon>Passeriformes</taxon>
        <taxon>Passerellidae</taxon>
        <taxon>Junco</taxon>
    </lineage>
</organism>
<evidence type="ECO:0000256" key="6">
    <source>
        <dbReference type="SAM" id="MobiDB-lite"/>
    </source>
</evidence>
<dbReference type="GO" id="GO:0032502">
    <property type="term" value="P:developmental process"/>
    <property type="evidence" value="ECO:0007669"/>
    <property type="project" value="UniProtKB-ARBA"/>
</dbReference>
<keyword evidence="9" id="KW-1185">Reference proteome</keyword>
<reference evidence="8" key="2">
    <citation type="submission" date="2025-09" db="UniProtKB">
        <authorList>
            <consortium name="Ensembl"/>
        </authorList>
    </citation>
    <scope>IDENTIFICATION</scope>
</reference>
<dbReference type="Proteomes" id="UP000694408">
    <property type="component" value="Unplaced"/>
</dbReference>
<sequence length="141" mass="15331">METREEKSAWQNLVKEAVLNDSSAQESNREEKPQTSYMRRGSKPSPGFMMERSATSACSVGRASASPMSVLSTRRSFRAALISSATSEFTQMRGPSSAPTVGRASSAAPPSSSTSRPYECPHCGKSFTSSSHLTRHQRSHR</sequence>
<feature type="compositionally biased region" description="Low complexity" evidence="6">
    <location>
        <begin position="103"/>
        <end position="117"/>
    </location>
</feature>
<accession>A0A8C5J4Y3</accession>
<evidence type="ECO:0000256" key="4">
    <source>
        <dbReference type="ARBA" id="ARBA00022833"/>
    </source>
</evidence>
<evidence type="ECO:0000313" key="8">
    <source>
        <dbReference type="Ensembl" id="ENSJHYP00000014034.1"/>
    </source>
</evidence>
<protein>
    <recommendedName>
        <fullName evidence="7">C2H2-type domain-containing protein</fullName>
    </recommendedName>
</protein>
<dbReference type="FunFam" id="3.30.160.60:FF:000202">
    <property type="entry name" value="Zinc finger protein 574"/>
    <property type="match status" value="1"/>
</dbReference>
<reference evidence="8" key="1">
    <citation type="submission" date="2025-08" db="UniProtKB">
        <authorList>
            <consortium name="Ensembl"/>
        </authorList>
    </citation>
    <scope>IDENTIFICATION</scope>
</reference>
<feature type="compositionally biased region" description="Polar residues" evidence="6">
    <location>
        <begin position="85"/>
        <end position="99"/>
    </location>
</feature>
<dbReference type="InterPro" id="IPR036236">
    <property type="entry name" value="Znf_C2H2_sf"/>
</dbReference>
<evidence type="ECO:0000259" key="7">
    <source>
        <dbReference type="PROSITE" id="PS50157"/>
    </source>
</evidence>
<dbReference type="SUPFAM" id="SSF57667">
    <property type="entry name" value="beta-beta-alpha zinc fingers"/>
    <property type="match status" value="1"/>
</dbReference>
<feature type="domain" description="C2H2-type" evidence="7">
    <location>
        <begin position="118"/>
        <end position="141"/>
    </location>
</feature>
<evidence type="ECO:0000313" key="9">
    <source>
        <dbReference type="Proteomes" id="UP000694408"/>
    </source>
</evidence>
<dbReference type="InterPro" id="IPR013087">
    <property type="entry name" value="Znf_C2H2_type"/>
</dbReference>
<dbReference type="Gene3D" id="3.30.160.60">
    <property type="entry name" value="Classic Zinc Finger"/>
    <property type="match status" value="1"/>
</dbReference>
<evidence type="ECO:0000256" key="1">
    <source>
        <dbReference type="ARBA" id="ARBA00022723"/>
    </source>
</evidence>
<dbReference type="Pfam" id="PF00096">
    <property type="entry name" value="zf-C2H2"/>
    <property type="match status" value="1"/>
</dbReference>
<dbReference type="Ensembl" id="ENSJHYT00000016972.1">
    <property type="protein sequence ID" value="ENSJHYP00000014034.1"/>
    <property type="gene ID" value="ENSJHYG00000010871.1"/>
</dbReference>
<evidence type="ECO:0000256" key="5">
    <source>
        <dbReference type="PROSITE-ProRule" id="PRU00042"/>
    </source>
</evidence>
<keyword evidence="3 5" id="KW-0863">Zinc-finger</keyword>
<proteinExistence type="predicted"/>
<evidence type="ECO:0000256" key="2">
    <source>
        <dbReference type="ARBA" id="ARBA00022737"/>
    </source>
</evidence>
<dbReference type="PROSITE" id="PS00028">
    <property type="entry name" value="ZINC_FINGER_C2H2_1"/>
    <property type="match status" value="1"/>
</dbReference>